<evidence type="ECO:0000259" key="5">
    <source>
        <dbReference type="SMART" id="SM00822"/>
    </source>
</evidence>
<dbReference type="CDD" id="cd05233">
    <property type="entry name" value="SDR_c"/>
    <property type="match status" value="1"/>
</dbReference>
<accession>A0ABU4HIZ7</accession>
<feature type="domain" description="Ketoreductase" evidence="5">
    <location>
        <begin position="11"/>
        <end position="190"/>
    </location>
</feature>
<protein>
    <submittedName>
        <fullName evidence="6">SDR family oxidoreductase</fullName>
    </submittedName>
</protein>
<feature type="compositionally biased region" description="Basic and acidic residues" evidence="4">
    <location>
        <begin position="265"/>
        <end position="277"/>
    </location>
</feature>
<dbReference type="Proteomes" id="UP001284601">
    <property type="component" value="Unassembled WGS sequence"/>
</dbReference>
<evidence type="ECO:0000313" key="7">
    <source>
        <dbReference type="Proteomes" id="UP001284601"/>
    </source>
</evidence>
<dbReference type="PRINTS" id="PR00081">
    <property type="entry name" value="GDHRDH"/>
</dbReference>
<comment type="caution">
    <text evidence="6">The sequence shown here is derived from an EMBL/GenBank/DDBJ whole genome shotgun (WGS) entry which is preliminary data.</text>
</comment>
<name>A0ABU4HIZ7_9ACTN</name>
<comment type="similarity">
    <text evidence="1 3">Belongs to the short-chain dehydrogenases/reductases (SDR) family.</text>
</comment>
<dbReference type="PANTHER" id="PTHR24322:SF736">
    <property type="entry name" value="RETINOL DEHYDROGENASE 10"/>
    <property type="match status" value="1"/>
</dbReference>
<dbReference type="InterPro" id="IPR002347">
    <property type="entry name" value="SDR_fam"/>
</dbReference>
<evidence type="ECO:0000256" key="1">
    <source>
        <dbReference type="ARBA" id="ARBA00006484"/>
    </source>
</evidence>
<evidence type="ECO:0000256" key="2">
    <source>
        <dbReference type="ARBA" id="ARBA00023002"/>
    </source>
</evidence>
<evidence type="ECO:0000256" key="3">
    <source>
        <dbReference type="RuleBase" id="RU000363"/>
    </source>
</evidence>
<sequence length="300" mass="30861">MAKQPRPLTGKVVAITGGARGIGRATAAALIRKGAKVAIGDLDLAVTEQTAAALGGGTVALQLDVTDAGSFERFVAETERQLGPLDVLVNNAGIMLVGPFSEETAAGAQAQVDINLLGVITGSKLALARFLPRRTGHLVNVASTAGKAGIPGGATYSATKFAVVGLTEAIRGEVRGTGIETSVVMPVPVRTELAAGLQKGRGVGLVEPEDVADAIVDALEFPRHDVFVPRQIGRITRIGALLPRKWTEAVGRAMRTDHVLGGADRSARAAYEQRAKASDAAVSEPAAEKREQPASAEVGA</sequence>
<keyword evidence="7" id="KW-1185">Reference proteome</keyword>
<dbReference type="InterPro" id="IPR057326">
    <property type="entry name" value="KR_dom"/>
</dbReference>
<dbReference type="SMART" id="SM00822">
    <property type="entry name" value="PKS_KR"/>
    <property type="match status" value="1"/>
</dbReference>
<dbReference type="PANTHER" id="PTHR24322">
    <property type="entry name" value="PKSB"/>
    <property type="match status" value="1"/>
</dbReference>
<dbReference type="PRINTS" id="PR00080">
    <property type="entry name" value="SDRFAMILY"/>
</dbReference>
<dbReference type="InterPro" id="IPR036291">
    <property type="entry name" value="NAD(P)-bd_dom_sf"/>
</dbReference>
<dbReference type="Pfam" id="PF00106">
    <property type="entry name" value="adh_short"/>
    <property type="match status" value="1"/>
</dbReference>
<dbReference type="NCBIfam" id="NF005878">
    <property type="entry name" value="PRK07825.1"/>
    <property type="match status" value="1"/>
</dbReference>
<proteinExistence type="inferred from homology"/>
<dbReference type="InterPro" id="IPR020904">
    <property type="entry name" value="Sc_DH/Rdtase_CS"/>
</dbReference>
<gene>
    <name evidence="6" type="ORF">R7226_02975</name>
</gene>
<evidence type="ECO:0000313" key="6">
    <source>
        <dbReference type="EMBL" id="MDW5593283.1"/>
    </source>
</evidence>
<dbReference type="EMBL" id="JAWSTH010000004">
    <property type="protein sequence ID" value="MDW5593283.1"/>
    <property type="molecule type" value="Genomic_DNA"/>
</dbReference>
<evidence type="ECO:0000256" key="4">
    <source>
        <dbReference type="SAM" id="MobiDB-lite"/>
    </source>
</evidence>
<dbReference type="Gene3D" id="3.40.50.720">
    <property type="entry name" value="NAD(P)-binding Rossmann-like Domain"/>
    <property type="match status" value="1"/>
</dbReference>
<feature type="region of interest" description="Disordered" evidence="4">
    <location>
        <begin position="263"/>
        <end position="300"/>
    </location>
</feature>
<dbReference type="RefSeq" id="WP_318595544.1">
    <property type="nucleotide sequence ID" value="NZ_JAWSTH010000004.1"/>
</dbReference>
<organism evidence="6 7">
    <name type="scientific">Conexibacter stalactiti</name>
    <dbReference type="NCBI Taxonomy" id="1940611"/>
    <lineage>
        <taxon>Bacteria</taxon>
        <taxon>Bacillati</taxon>
        <taxon>Actinomycetota</taxon>
        <taxon>Thermoleophilia</taxon>
        <taxon>Solirubrobacterales</taxon>
        <taxon>Conexibacteraceae</taxon>
        <taxon>Conexibacter</taxon>
    </lineage>
</organism>
<reference evidence="7" key="1">
    <citation type="submission" date="2023-07" db="EMBL/GenBank/DDBJ databases">
        <title>Conexibacter stalactiti sp. nov., isolated from stalactites in a lava cave and emended description of the genus Conexibacter.</title>
        <authorList>
            <person name="Lee S.D."/>
        </authorList>
    </citation>
    <scope>NUCLEOTIDE SEQUENCE [LARGE SCALE GENOMIC DNA]</scope>
    <source>
        <strain evidence="7">KCTC 39840</strain>
    </source>
</reference>
<keyword evidence="2" id="KW-0560">Oxidoreductase</keyword>
<dbReference type="SUPFAM" id="SSF51735">
    <property type="entry name" value="NAD(P)-binding Rossmann-fold domains"/>
    <property type="match status" value="1"/>
</dbReference>
<dbReference type="PROSITE" id="PS00061">
    <property type="entry name" value="ADH_SHORT"/>
    <property type="match status" value="1"/>
</dbReference>